<dbReference type="SUPFAM" id="SSF53335">
    <property type="entry name" value="S-adenosyl-L-methionine-dependent methyltransferases"/>
    <property type="match status" value="1"/>
</dbReference>
<proteinExistence type="predicted"/>
<dbReference type="GO" id="GO:0008168">
    <property type="term" value="F:methyltransferase activity"/>
    <property type="evidence" value="ECO:0007669"/>
    <property type="project" value="UniProtKB-KW"/>
</dbReference>
<name>A0ABR1U539_9PEZI</name>
<dbReference type="PANTHER" id="PTHR44942">
    <property type="entry name" value="METHYLTRANSF_11 DOMAIN-CONTAINING PROTEIN"/>
    <property type="match status" value="1"/>
</dbReference>
<dbReference type="PANTHER" id="PTHR44942:SF10">
    <property type="entry name" value="METHYLTRANSFERASE TYPE 11 DOMAIN-CONTAINING PROTEIN"/>
    <property type="match status" value="1"/>
</dbReference>
<keyword evidence="2" id="KW-0489">Methyltransferase</keyword>
<dbReference type="Gene3D" id="3.40.50.150">
    <property type="entry name" value="Vaccinia Virus protein VP39"/>
    <property type="match status" value="1"/>
</dbReference>
<evidence type="ECO:0000313" key="2">
    <source>
        <dbReference type="EMBL" id="KAK8054015.1"/>
    </source>
</evidence>
<feature type="domain" description="Methyltransferase type 11" evidence="1">
    <location>
        <begin position="51"/>
        <end position="157"/>
    </location>
</feature>
<protein>
    <submittedName>
        <fullName evidence="2">Methyltransferase domain-containing protein</fullName>
    </submittedName>
</protein>
<dbReference type="EMBL" id="JAQQWM010000008">
    <property type="protein sequence ID" value="KAK8054015.1"/>
    <property type="molecule type" value="Genomic_DNA"/>
</dbReference>
<dbReference type="InterPro" id="IPR029063">
    <property type="entry name" value="SAM-dependent_MTases_sf"/>
</dbReference>
<sequence length="314" mass="35054">MATEPREVIFRNYTTEEGKHYANFRPTYHENLYKLVIDHHSSTGGQFDTIVDLGCGPGGTVRELAPKFQHAFGLDPSEGMINTAKSLGGSTATGEPIRFEMSTAEEIGSSQLSPDMAIVPDASVDLIVASTAAHWFELEQFWPRAAAVLKPGGTVAFWGSNSNYAHPSMPDHEAVTAVLHRYDEHYLRPHYQKGNFAASDLYRNFAYPWDMDPPLPDFDRASFFRKEWDPNAWESDFIIQPPASLDTMEKVLATVSPVQRWREAHPDLAGTDKDVVKMLRRDIEKILHEAGVEKGKETLKAGIAGVLVIVKKKL</sequence>
<dbReference type="InterPro" id="IPR013216">
    <property type="entry name" value="Methyltransf_11"/>
</dbReference>
<dbReference type="InterPro" id="IPR051052">
    <property type="entry name" value="Diverse_substrate_MTase"/>
</dbReference>
<gene>
    <name evidence="2" type="ORF">PG996_013316</name>
</gene>
<reference evidence="2 3" key="1">
    <citation type="submission" date="2023-01" db="EMBL/GenBank/DDBJ databases">
        <title>Analysis of 21 Apiospora genomes using comparative genomics revels a genus with tremendous synthesis potential of carbohydrate active enzymes and secondary metabolites.</title>
        <authorList>
            <person name="Sorensen T."/>
        </authorList>
    </citation>
    <scope>NUCLEOTIDE SEQUENCE [LARGE SCALE GENOMIC DNA]</scope>
    <source>
        <strain evidence="2 3">CBS 83171</strain>
    </source>
</reference>
<dbReference type="GO" id="GO:0032259">
    <property type="term" value="P:methylation"/>
    <property type="evidence" value="ECO:0007669"/>
    <property type="project" value="UniProtKB-KW"/>
</dbReference>
<keyword evidence="3" id="KW-1185">Reference proteome</keyword>
<keyword evidence="2" id="KW-0808">Transferase</keyword>
<dbReference type="CDD" id="cd02440">
    <property type="entry name" value="AdoMet_MTases"/>
    <property type="match status" value="1"/>
</dbReference>
<evidence type="ECO:0000313" key="3">
    <source>
        <dbReference type="Proteomes" id="UP001446871"/>
    </source>
</evidence>
<organism evidence="2 3">
    <name type="scientific">Apiospora saccharicola</name>
    <dbReference type="NCBI Taxonomy" id="335842"/>
    <lineage>
        <taxon>Eukaryota</taxon>
        <taxon>Fungi</taxon>
        <taxon>Dikarya</taxon>
        <taxon>Ascomycota</taxon>
        <taxon>Pezizomycotina</taxon>
        <taxon>Sordariomycetes</taxon>
        <taxon>Xylariomycetidae</taxon>
        <taxon>Amphisphaeriales</taxon>
        <taxon>Apiosporaceae</taxon>
        <taxon>Apiospora</taxon>
    </lineage>
</organism>
<dbReference type="Proteomes" id="UP001446871">
    <property type="component" value="Unassembled WGS sequence"/>
</dbReference>
<comment type="caution">
    <text evidence="2">The sequence shown here is derived from an EMBL/GenBank/DDBJ whole genome shotgun (WGS) entry which is preliminary data.</text>
</comment>
<dbReference type="Pfam" id="PF08241">
    <property type="entry name" value="Methyltransf_11"/>
    <property type="match status" value="1"/>
</dbReference>
<accession>A0ABR1U539</accession>
<evidence type="ECO:0000259" key="1">
    <source>
        <dbReference type="Pfam" id="PF08241"/>
    </source>
</evidence>